<keyword evidence="2" id="KW-1185">Reference proteome</keyword>
<evidence type="ECO:0000313" key="2">
    <source>
        <dbReference type="Proteomes" id="UP000814033"/>
    </source>
</evidence>
<gene>
    <name evidence="1" type="ORF">FA95DRAFT_1567649</name>
</gene>
<protein>
    <submittedName>
        <fullName evidence="1">Uncharacterized protein</fullName>
    </submittedName>
</protein>
<dbReference type="Proteomes" id="UP000814033">
    <property type="component" value="Unassembled WGS sequence"/>
</dbReference>
<evidence type="ECO:0000313" key="1">
    <source>
        <dbReference type="EMBL" id="KAI0038634.1"/>
    </source>
</evidence>
<proteinExistence type="predicted"/>
<name>A0ACB8R3E0_9AGAM</name>
<comment type="caution">
    <text evidence="1">The sequence shown here is derived from an EMBL/GenBank/DDBJ whole genome shotgun (WGS) entry which is preliminary data.</text>
</comment>
<organism evidence="1 2">
    <name type="scientific">Auriscalpium vulgare</name>
    <dbReference type="NCBI Taxonomy" id="40419"/>
    <lineage>
        <taxon>Eukaryota</taxon>
        <taxon>Fungi</taxon>
        <taxon>Dikarya</taxon>
        <taxon>Basidiomycota</taxon>
        <taxon>Agaricomycotina</taxon>
        <taxon>Agaricomycetes</taxon>
        <taxon>Russulales</taxon>
        <taxon>Auriscalpiaceae</taxon>
        <taxon>Auriscalpium</taxon>
    </lineage>
</organism>
<accession>A0ACB8R3E0</accession>
<reference evidence="1" key="1">
    <citation type="submission" date="2021-02" db="EMBL/GenBank/DDBJ databases">
        <authorList>
            <consortium name="DOE Joint Genome Institute"/>
            <person name="Ahrendt S."/>
            <person name="Looney B.P."/>
            <person name="Miyauchi S."/>
            <person name="Morin E."/>
            <person name="Drula E."/>
            <person name="Courty P.E."/>
            <person name="Chicoki N."/>
            <person name="Fauchery L."/>
            <person name="Kohler A."/>
            <person name="Kuo A."/>
            <person name="Labutti K."/>
            <person name="Pangilinan J."/>
            <person name="Lipzen A."/>
            <person name="Riley R."/>
            <person name="Andreopoulos W."/>
            <person name="He G."/>
            <person name="Johnson J."/>
            <person name="Barry K.W."/>
            <person name="Grigoriev I.V."/>
            <person name="Nagy L."/>
            <person name="Hibbett D."/>
            <person name="Henrissat B."/>
            <person name="Matheny P.B."/>
            <person name="Labbe J."/>
            <person name="Martin F."/>
        </authorList>
    </citation>
    <scope>NUCLEOTIDE SEQUENCE</scope>
    <source>
        <strain evidence="1">FP105234-sp</strain>
    </source>
</reference>
<sequence>MVFACLFIFATMQLLRLGCPINDMHQHFLDRLPLGGRPCIGLLPATPPTSNRPRSPCRARSQ</sequence>
<reference evidence="1" key="2">
    <citation type="journal article" date="2022" name="New Phytol.">
        <title>Evolutionary transition to the ectomycorrhizal habit in the genomes of a hyperdiverse lineage of mushroom-forming fungi.</title>
        <authorList>
            <person name="Looney B."/>
            <person name="Miyauchi S."/>
            <person name="Morin E."/>
            <person name="Drula E."/>
            <person name="Courty P.E."/>
            <person name="Kohler A."/>
            <person name="Kuo A."/>
            <person name="LaButti K."/>
            <person name="Pangilinan J."/>
            <person name="Lipzen A."/>
            <person name="Riley R."/>
            <person name="Andreopoulos W."/>
            <person name="He G."/>
            <person name="Johnson J."/>
            <person name="Nolan M."/>
            <person name="Tritt A."/>
            <person name="Barry K.W."/>
            <person name="Grigoriev I.V."/>
            <person name="Nagy L.G."/>
            <person name="Hibbett D."/>
            <person name="Henrissat B."/>
            <person name="Matheny P.B."/>
            <person name="Labbe J."/>
            <person name="Martin F.M."/>
        </authorList>
    </citation>
    <scope>NUCLEOTIDE SEQUENCE</scope>
    <source>
        <strain evidence="1">FP105234-sp</strain>
    </source>
</reference>
<dbReference type="EMBL" id="MU276449">
    <property type="protein sequence ID" value="KAI0038634.1"/>
    <property type="molecule type" value="Genomic_DNA"/>
</dbReference>